<sequence length="225" mass="24927">MLVRLKLNTMKENMLAMNKKSFLGSVCAAFALAAVVSSCSDGKTRSTGWEFSRNMYDPIAYNPDQPNNNFKNKITAQLPPVGTTPIGFERFEFANSLEEYERAGRELKNPLAVTQANLAQGEALFQTYCAVCHGKEGKGDGPITKDRSVEDSRGSRQLENFPPPPSYQKSDGASSSRGGAMSELTDGKIYHTIYYGHNSMGSHASQLSPEERWQVVMYVHELQKK</sequence>
<feature type="region of interest" description="Disordered" evidence="5">
    <location>
        <begin position="139"/>
        <end position="182"/>
    </location>
</feature>
<feature type="compositionally biased region" description="Polar residues" evidence="5">
    <location>
        <begin position="167"/>
        <end position="177"/>
    </location>
</feature>
<evidence type="ECO:0000313" key="7">
    <source>
        <dbReference type="EMBL" id="TYP98531.1"/>
    </source>
</evidence>
<evidence type="ECO:0000313" key="8">
    <source>
        <dbReference type="Proteomes" id="UP000325105"/>
    </source>
</evidence>
<comment type="caution">
    <text evidence="7">The sequence shown here is derived from an EMBL/GenBank/DDBJ whole genome shotgun (WGS) entry which is preliminary data.</text>
</comment>
<dbReference type="AlphaFoldDB" id="A0A5S5DRL6"/>
<gene>
    <name evidence="7" type="ORF">BC792_101188</name>
</gene>
<dbReference type="Proteomes" id="UP000325105">
    <property type="component" value="Unassembled WGS sequence"/>
</dbReference>
<dbReference type="GO" id="GO:0009055">
    <property type="term" value="F:electron transfer activity"/>
    <property type="evidence" value="ECO:0007669"/>
    <property type="project" value="InterPro"/>
</dbReference>
<evidence type="ECO:0000256" key="1">
    <source>
        <dbReference type="ARBA" id="ARBA00022617"/>
    </source>
</evidence>
<dbReference type="PROSITE" id="PS51007">
    <property type="entry name" value="CYTC"/>
    <property type="match status" value="1"/>
</dbReference>
<dbReference type="PANTHER" id="PTHR40394">
    <property type="entry name" value="LIPOPROTEIN-RELATED"/>
    <property type="match status" value="1"/>
</dbReference>
<organism evidence="7 8">
    <name type="scientific">Sphingobacterium allocomposti</name>
    <dbReference type="NCBI Taxonomy" id="415956"/>
    <lineage>
        <taxon>Bacteria</taxon>
        <taxon>Pseudomonadati</taxon>
        <taxon>Bacteroidota</taxon>
        <taxon>Sphingobacteriia</taxon>
        <taxon>Sphingobacteriales</taxon>
        <taxon>Sphingobacteriaceae</taxon>
        <taxon>Sphingobacterium</taxon>
    </lineage>
</organism>
<evidence type="ECO:0000256" key="5">
    <source>
        <dbReference type="SAM" id="MobiDB-lite"/>
    </source>
</evidence>
<dbReference type="InterPro" id="IPR036909">
    <property type="entry name" value="Cyt_c-like_dom_sf"/>
</dbReference>
<evidence type="ECO:0000256" key="2">
    <source>
        <dbReference type="ARBA" id="ARBA00022723"/>
    </source>
</evidence>
<dbReference type="Gene3D" id="1.10.760.10">
    <property type="entry name" value="Cytochrome c-like domain"/>
    <property type="match status" value="1"/>
</dbReference>
<keyword evidence="1 4" id="KW-0349">Heme</keyword>
<keyword evidence="2 4" id="KW-0479">Metal-binding</keyword>
<proteinExistence type="predicted"/>
<reference evidence="7 8" key="1">
    <citation type="submission" date="2019-07" db="EMBL/GenBank/DDBJ databases">
        <title>Genomic Encyclopedia of Archaeal and Bacterial Type Strains, Phase II (KMG-II): from individual species to whole genera.</title>
        <authorList>
            <person name="Goeker M."/>
        </authorList>
    </citation>
    <scope>NUCLEOTIDE SEQUENCE [LARGE SCALE GENOMIC DNA]</scope>
    <source>
        <strain evidence="7 8">DSM 18850</strain>
    </source>
</reference>
<protein>
    <submittedName>
        <fullName evidence="7">Quinol:cytochrome c oxidoreductase monoheme cytochrome subunit</fullName>
    </submittedName>
</protein>
<dbReference type="EMBL" id="VNHX01000001">
    <property type="protein sequence ID" value="TYP98531.1"/>
    <property type="molecule type" value="Genomic_DNA"/>
</dbReference>
<evidence type="ECO:0000259" key="6">
    <source>
        <dbReference type="PROSITE" id="PS51007"/>
    </source>
</evidence>
<keyword evidence="3 4" id="KW-0408">Iron</keyword>
<dbReference type="GO" id="GO:0046872">
    <property type="term" value="F:metal ion binding"/>
    <property type="evidence" value="ECO:0007669"/>
    <property type="project" value="UniProtKB-KW"/>
</dbReference>
<accession>A0A5S5DRL6</accession>
<evidence type="ECO:0000256" key="3">
    <source>
        <dbReference type="ARBA" id="ARBA00023004"/>
    </source>
</evidence>
<keyword evidence="8" id="KW-1185">Reference proteome</keyword>
<name>A0A5S5DRL6_9SPHI</name>
<feature type="domain" description="Cytochrome c" evidence="6">
    <location>
        <begin position="116"/>
        <end position="223"/>
    </location>
</feature>
<dbReference type="PANTHER" id="PTHR40394:SF2">
    <property type="entry name" value="QUINOL:CYTOCHROME C OXIDOREDUCTASE MEMBRANE PROTEIN"/>
    <property type="match status" value="1"/>
</dbReference>
<dbReference type="Pfam" id="PF13442">
    <property type="entry name" value="Cytochrome_CBB3"/>
    <property type="match status" value="1"/>
</dbReference>
<dbReference type="GO" id="GO:0020037">
    <property type="term" value="F:heme binding"/>
    <property type="evidence" value="ECO:0007669"/>
    <property type="project" value="InterPro"/>
</dbReference>
<dbReference type="InterPro" id="IPR009056">
    <property type="entry name" value="Cyt_c-like_dom"/>
</dbReference>
<evidence type="ECO:0000256" key="4">
    <source>
        <dbReference type="PROSITE-ProRule" id="PRU00433"/>
    </source>
</evidence>
<feature type="compositionally biased region" description="Basic and acidic residues" evidence="5">
    <location>
        <begin position="139"/>
        <end position="156"/>
    </location>
</feature>
<dbReference type="SUPFAM" id="SSF46626">
    <property type="entry name" value="Cytochrome c"/>
    <property type="match status" value="1"/>
</dbReference>